<sequence>MDENLIKRRWMVREEELDEDQYKVRTLRPDNYVIDGCAGSGKTILALHKAKEIQDNNEGTYLLVMFTKTLEAFIKDGISSLELSPDCVCTVDQLDNKGYGQADYIIVDEVQDLTLKQLEKLISMANKYILFFGDNAQKLYKKGTLLEDVKNFAAIPSSNFKTLKYNHRLPIQIAQFAQYVSSIPTDIVSRCVKQDGTKPVILEFSTELNEMSYIANMIRNEGWLDVGILVNTNERVQQLVNYFSSIGLTVEYKYDKKVNGRDRTYQNLDFFTPKPKPKIMTYHSSKGLQFDHVILPMCDVNGGQKYRMQEALYVALTRASVDLTVTYTASSLSPYIKRIPSNKNLYTYHKM</sequence>
<organism evidence="3 4">
    <name type="scientific">Paenibacillus tritici</name>
    <dbReference type="NCBI Taxonomy" id="1873425"/>
    <lineage>
        <taxon>Bacteria</taxon>
        <taxon>Bacillati</taxon>
        <taxon>Bacillota</taxon>
        <taxon>Bacilli</taxon>
        <taxon>Bacillales</taxon>
        <taxon>Paenibacillaceae</taxon>
        <taxon>Paenibacillus</taxon>
    </lineage>
</organism>
<dbReference type="InterPro" id="IPR027417">
    <property type="entry name" value="P-loop_NTPase"/>
</dbReference>
<evidence type="ECO:0000313" key="4">
    <source>
        <dbReference type="Proteomes" id="UP000711047"/>
    </source>
</evidence>
<keyword evidence="4" id="KW-1185">Reference proteome</keyword>
<dbReference type="Proteomes" id="UP000711047">
    <property type="component" value="Unassembled WGS sequence"/>
</dbReference>
<protein>
    <submittedName>
        <fullName evidence="3">AAA family ATPase</fullName>
    </submittedName>
</protein>
<comment type="caution">
    <text evidence="3">The sequence shown here is derived from an EMBL/GenBank/DDBJ whole genome shotgun (WGS) entry which is preliminary data.</text>
</comment>
<dbReference type="EMBL" id="JABMKX010000002">
    <property type="protein sequence ID" value="NQX44433.1"/>
    <property type="molecule type" value="Genomic_DNA"/>
</dbReference>
<dbReference type="InterPro" id="IPR027785">
    <property type="entry name" value="UvrD-like_helicase_C"/>
</dbReference>
<dbReference type="PANTHER" id="PTHR11070">
    <property type="entry name" value="UVRD / RECB / PCRA DNA HELICASE FAMILY MEMBER"/>
    <property type="match status" value="1"/>
</dbReference>
<proteinExistence type="predicted"/>
<dbReference type="PANTHER" id="PTHR11070:SF2">
    <property type="entry name" value="ATP-DEPENDENT DNA HELICASE SRS2"/>
    <property type="match status" value="1"/>
</dbReference>
<dbReference type="InterPro" id="IPR000212">
    <property type="entry name" value="DNA_helicase_UvrD/REP"/>
</dbReference>
<feature type="domain" description="(+)RNA virus helicase C-terminal" evidence="1">
    <location>
        <begin position="33"/>
        <end position="141"/>
    </location>
</feature>
<reference evidence="3 4" key="1">
    <citation type="submission" date="2020-05" db="EMBL/GenBank/DDBJ databases">
        <title>Paenibacillus glebae, sp. nov., Paenibacillus humi sp. nov., Paenibacillus pedi sp. nov., Paenibacillus terrestris sp. nov. and Paenibacillus terricola sp. nov., isolated from a forest top soil sample.</title>
        <authorList>
            <person name="Qi S."/>
            <person name="Carlier A."/>
            <person name="Cnockaert M."/>
            <person name="Vandamme P."/>
        </authorList>
    </citation>
    <scope>NUCLEOTIDE SEQUENCE [LARGE SCALE GENOMIC DNA]</scope>
    <source>
        <strain evidence="3 4">LMG 29502</strain>
    </source>
</reference>
<evidence type="ECO:0000313" key="3">
    <source>
        <dbReference type="EMBL" id="NQX44433.1"/>
    </source>
</evidence>
<feature type="domain" description="UvrD-like helicase C-terminal" evidence="2">
    <location>
        <begin position="279"/>
        <end position="323"/>
    </location>
</feature>
<dbReference type="Pfam" id="PF01443">
    <property type="entry name" value="Viral_helicase1"/>
    <property type="match status" value="1"/>
</dbReference>
<gene>
    <name evidence="3" type="ORF">HQN87_03725</name>
</gene>
<dbReference type="SUPFAM" id="SSF52540">
    <property type="entry name" value="P-loop containing nucleoside triphosphate hydrolases"/>
    <property type="match status" value="1"/>
</dbReference>
<dbReference type="InterPro" id="IPR027351">
    <property type="entry name" value="(+)RNA_virus_helicase_core_dom"/>
</dbReference>
<dbReference type="Gene3D" id="3.40.50.300">
    <property type="entry name" value="P-loop containing nucleotide triphosphate hydrolases"/>
    <property type="match status" value="2"/>
</dbReference>
<accession>A0ABX2DK42</accession>
<dbReference type="Pfam" id="PF13538">
    <property type="entry name" value="UvrD_C_2"/>
    <property type="match status" value="1"/>
</dbReference>
<name>A0ABX2DK42_9BACL</name>
<evidence type="ECO:0000259" key="1">
    <source>
        <dbReference type="Pfam" id="PF01443"/>
    </source>
</evidence>
<evidence type="ECO:0000259" key="2">
    <source>
        <dbReference type="Pfam" id="PF13538"/>
    </source>
</evidence>